<evidence type="ECO:0000256" key="1">
    <source>
        <dbReference type="SAM" id="SignalP"/>
    </source>
</evidence>
<evidence type="ECO:0000313" key="2">
    <source>
        <dbReference type="EMBL" id="EEA18500.1"/>
    </source>
</evidence>
<dbReference type="VEuPathDB" id="FungiDB:PMAA_102740"/>
<keyword evidence="1" id="KW-0732">Signal</keyword>
<evidence type="ECO:0000313" key="3">
    <source>
        <dbReference type="Proteomes" id="UP000001294"/>
    </source>
</evidence>
<dbReference type="EMBL" id="DS995908">
    <property type="protein sequence ID" value="EEA18500.1"/>
    <property type="molecule type" value="Genomic_DNA"/>
</dbReference>
<reference evidence="3" key="1">
    <citation type="journal article" date="2015" name="Genome Announc.">
        <title>Genome sequence of the AIDS-associated pathogen Penicillium marneffei (ATCC18224) and its near taxonomic relative Talaromyces stipitatus (ATCC10500).</title>
        <authorList>
            <person name="Nierman W.C."/>
            <person name="Fedorova-Abrams N.D."/>
            <person name="Andrianopoulos A."/>
        </authorList>
    </citation>
    <scope>NUCLEOTIDE SEQUENCE [LARGE SCALE GENOMIC DNA]</scope>
    <source>
        <strain evidence="3">ATCC 18224 / CBS 334.59 / QM 7333</strain>
    </source>
</reference>
<dbReference type="AlphaFoldDB" id="B6QWL1"/>
<sequence length="179" mass="20503">MPSLRILLLLATFRPCQNIKFFGGGVVEHLLYYPHSPAYRLNGSLHLRPPSNIWLQASHTISPSHVQHRGLALLLVRAEGEKGELVWHLDVYKDENDYKSIYDKGWMIKHVQKNLSELRVKVKITFCLDCTCEIKDKAEIKPDVKKISIAVEESTKDCLGNPTIIMPNEATLTQWKDRV</sequence>
<organism evidence="2 3">
    <name type="scientific">Talaromyces marneffei (strain ATCC 18224 / CBS 334.59 / QM 7333)</name>
    <name type="common">Penicillium marneffei</name>
    <dbReference type="NCBI Taxonomy" id="441960"/>
    <lineage>
        <taxon>Eukaryota</taxon>
        <taxon>Fungi</taxon>
        <taxon>Dikarya</taxon>
        <taxon>Ascomycota</taxon>
        <taxon>Pezizomycotina</taxon>
        <taxon>Eurotiomycetes</taxon>
        <taxon>Eurotiomycetidae</taxon>
        <taxon>Eurotiales</taxon>
        <taxon>Trichocomaceae</taxon>
        <taxon>Talaromyces</taxon>
        <taxon>Talaromyces sect. Talaromyces</taxon>
    </lineage>
</organism>
<feature type="signal peptide" evidence="1">
    <location>
        <begin position="1"/>
        <end position="18"/>
    </location>
</feature>
<accession>B6QWL1</accession>
<name>B6QWL1_TALMQ</name>
<dbReference type="HOGENOM" id="CLU_1503959_0_0_1"/>
<proteinExistence type="predicted"/>
<protein>
    <submittedName>
        <fullName evidence="2">Uncharacterized protein</fullName>
    </submittedName>
</protein>
<feature type="chain" id="PRO_5002848601" evidence="1">
    <location>
        <begin position="19"/>
        <end position="179"/>
    </location>
</feature>
<gene>
    <name evidence="2" type="ORF">PMAA_102740</name>
</gene>
<dbReference type="Proteomes" id="UP000001294">
    <property type="component" value="Unassembled WGS sequence"/>
</dbReference>
<keyword evidence="3" id="KW-1185">Reference proteome</keyword>